<evidence type="ECO:0000256" key="8">
    <source>
        <dbReference type="ARBA" id="ARBA00023277"/>
    </source>
</evidence>
<sequence length="607" mass="69962">MKYEPIFPFFRGDSCEFNTWAPKANKVQLELCQSGQLIEMQPQQRGYWSATIENTKPGTRYKYRLNDSQSYPDPASLSQPDGVHEASEVVNLKNFEWTDDDWKNIPLKEMIQYELHTGTFSSTGNFDEIRQKLKYFKELGINTIEILPVAQFSGHRNWGYDGVYPFAVQNSYGGAHELMTLVNECHKNGIAVILDVVYNHFGPEGNYVGNFGHYFSGKYSTPWGKPINFDEAYSDGVRNYIIQNVLMWCRDFHIDGLRLDAVHSIFDFGAKHIMQELAEKLDVLSHETGWEHYLIAESHLNDVKYISPVSSGGYGLDAQWSDDFHHAIHTLTTNERNSYYMDFGETQQLSKSIKDVFVFDGQYSEFRKKTYGNSTANNPGEQFVIFNQNHDQVGNRMNGDRLISLTDFETAKTIAATMFVTPNVPMLFMGEEYGERNPFYYFVSHQDPELNRLVREGRKEEFKDFYDNTNNAVDPDSTEAFENSKLSWNIEDNAEKKAMFGCYQTLIRLRKEHPVLQLTDKNNLKISEQGKLIVLERWQEERRLFAVINFEDKEKSLKVQPNTNKPLTRIFGSSEKSWNGPGEITPKSIVAGDEISVNKKSIVIYSN</sequence>
<organism evidence="19 20">
    <name type="scientific">Draconibacterium halophilum</name>
    <dbReference type="NCBI Taxonomy" id="2706887"/>
    <lineage>
        <taxon>Bacteria</taxon>
        <taxon>Pseudomonadati</taxon>
        <taxon>Bacteroidota</taxon>
        <taxon>Bacteroidia</taxon>
        <taxon>Marinilabiliales</taxon>
        <taxon>Prolixibacteraceae</taxon>
        <taxon>Draconibacterium</taxon>
    </lineage>
</organism>
<comment type="similarity">
    <text evidence="3 14">Belongs to the glycosyl hydrolase 13 family.</text>
</comment>
<evidence type="ECO:0000256" key="17">
    <source>
        <dbReference type="PIRSR" id="PIRSR006337-3"/>
    </source>
</evidence>
<evidence type="ECO:0000256" key="13">
    <source>
        <dbReference type="NCBIfam" id="TIGR02402"/>
    </source>
</evidence>
<keyword evidence="6" id="KW-0963">Cytoplasm</keyword>
<dbReference type="EMBL" id="CP048409">
    <property type="protein sequence ID" value="QIA09073.1"/>
    <property type="molecule type" value="Genomic_DNA"/>
</dbReference>
<dbReference type="Pfam" id="PF00128">
    <property type="entry name" value="Alpha-amylase"/>
    <property type="match status" value="2"/>
</dbReference>
<evidence type="ECO:0000256" key="12">
    <source>
        <dbReference type="ARBA" id="ARBA00034013"/>
    </source>
</evidence>
<protein>
    <recommendedName>
        <fullName evidence="5 13">Malto-oligosyltrehalose trehalohydrolase</fullName>
        <shortName evidence="14">MTHase</shortName>
        <ecNumber evidence="4 13">3.2.1.141</ecNumber>
    </recommendedName>
    <alternativeName>
        <fullName evidence="11 14">4-alpha-D-((1-&gt;4)-alpha-D-glucano)trehalose trehalohydrolase</fullName>
    </alternativeName>
    <alternativeName>
        <fullName evidence="10 14">Maltooligosyl trehalose trehalohydrolase</fullName>
    </alternativeName>
</protein>
<dbReference type="GO" id="GO:0033942">
    <property type="term" value="F:4-alpha-D-(1-&gt;4)-alpha-D-glucanotrehalose trehalohydrolase activity"/>
    <property type="evidence" value="ECO:0007669"/>
    <property type="project" value="UniProtKB-EC"/>
</dbReference>
<dbReference type="AlphaFoldDB" id="A0A6C0RHR1"/>
<comment type="pathway">
    <text evidence="2 14">Glycan biosynthesis; trehalose biosynthesis.</text>
</comment>
<comment type="catalytic activity">
    <reaction evidence="12 14">
        <text>hydrolysis of (1-&gt;4)-alpha-D-glucosidic linkage in 4-alpha-D-[(1-&gt;4)-alpha-D-glucanosyl]n trehalose to yield trehalose and (1-&gt;4)-alpha-D-glucan.</text>
        <dbReference type="EC" id="3.2.1.141"/>
    </reaction>
</comment>
<evidence type="ECO:0000256" key="11">
    <source>
        <dbReference type="ARBA" id="ARBA00033284"/>
    </source>
</evidence>
<dbReference type="CDD" id="cd11325">
    <property type="entry name" value="AmyAc_GTHase"/>
    <property type="match status" value="1"/>
</dbReference>
<feature type="binding site" evidence="16">
    <location>
        <begin position="322"/>
        <end position="326"/>
    </location>
    <ligand>
        <name>substrate</name>
    </ligand>
</feature>
<dbReference type="InterPro" id="IPR012768">
    <property type="entry name" value="Trehalose_TreZ"/>
</dbReference>
<evidence type="ECO:0000256" key="5">
    <source>
        <dbReference type="ARBA" id="ARBA00015938"/>
    </source>
</evidence>
<accession>A0A6C0RHR1</accession>
<dbReference type="PANTHER" id="PTHR43651:SF11">
    <property type="entry name" value="MALTO-OLIGOSYLTREHALOSE TREHALOHYDROLASE"/>
    <property type="match status" value="1"/>
</dbReference>
<dbReference type="InterPro" id="IPR006047">
    <property type="entry name" value="GH13_cat_dom"/>
</dbReference>
<evidence type="ECO:0000256" key="7">
    <source>
        <dbReference type="ARBA" id="ARBA00022801"/>
    </source>
</evidence>
<dbReference type="Pfam" id="PF02922">
    <property type="entry name" value="CBM_48"/>
    <property type="match status" value="1"/>
</dbReference>
<evidence type="ECO:0000256" key="10">
    <source>
        <dbReference type="ARBA" id="ARBA00032057"/>
    </source>
</evidence>
<name>A0A6C0RHR1_9BACT</name>
<dbReference type="InterPro" id="IPR017853">
    <property type="entry name" value="GH"/>
</dbReference>
<dbReference type="InterPro" id="IPR013783">
    <property type="entry name" value="Ig-like_fold"/>
</dbReference>
<feature type="active site" description="Nucleophile" evidence="15">
    <location>
        <position position="260"/>
    </location>
</feature>
<dbReference type="EC" id="3.2.1.141" evidence="4 13"/>
<feature type="binding site" evidence="16">
    <location>
        <begin position="390"/>
        <end position="395"/>
    </location>
    <ligand>
        <name>substrate</name>
    </ligand>
</feature>
<feature type="domain" description="Glycosyl hydrolase family 13 catalytic" evidence="18">
    <location>
        <begin position="114"/>
        <end position="473"/>
    </location>
</feature>
<dbReference type="GO" id="GO:0005992">
    <property type="term" value="P:trehalose biosynthetic process"/>
    <property type="evidence" value="ECO:0007669"/>
    <property type="project" value="UniProtKB-UniRule"/>
</dbReference>
<dbReference type="InterPro" id="IPR044901">
    <property type="entry name" value="Trehalose_TreZ_E-set_sf"/>
</dbReference>
<dbReference type="SUPFAM" id="SSF51445">
    <property type="entry name" value="(Trans)glycosidases"/>
    <property type="match status" value="1"/>
</dbReference>
<feature type="binding site" evidence="16">
    <location>
        <begin position="258"/>
        <end position="263"/>
    </location>
    <ligand>
        <name>substrate</name>
    </ligand>
</feature>
<dbReference type="UniPathway" id="UPA00299"/>
<dbReference type="KEGG" id="drc:G0Q07_15730"/>
<feature type="site" description="Transition state stabilizer" evidence="17">
    <location>
        <position position="391"/>
    </location>
</feature>
<dbReference type="InterPro" id="IPR004193">
    <property type="entry name" value="Glyco_hydro_13_N"/>
</dbReference>
<keyword evidence="20" id="KW-1185">Reference proteome</keyword>
<dbReference type="PANTHER" id="PTHR43651">
    <property type="entry name" value="1,4-ALPHA-GLUCAN-BRANCHING ENZYME"/>
    <property type="match status" value="1"/>
</dbReference>
<reference evidence="19 20" key="1">
    <citation type="submission" date="2020-02" db="EMBL/GenBank/DDBJ databases">
        <title>Genome sequencing for Draconibacterium sp. strain M1.</title>
        <authorList>
            <person name="Park S.-J."/>
        </authorList>
    </citation>
    <scope>NUCLEOTIDE SEQUENCE [LARGE SCALE GENOMIC DNA]</scope>
    <source>
        <strain evidence="19 20">M1</strain>
    </source>
</reference>
<gene>
    <name evidence="19" type="primary">treZ</name>
    <name evidence="19" type="ORF">G0Q07_15730</name>
</gene>
<dbReference type="CDD" id="cd02853">
    <property type="entry name" value="E_set_MTHase_like_N"/>
    <property type="match status" value="1"/>
</dbReference>
<evidence type="ECO:0000256" key="14">
    <source>
        <dbReference type="PIRNR" id="PIRNR006337"/>
    </source>
</evidence>
<dbReference type="SMART" id="SM00642">
    <property type="entry name" value="Aamy"/>
    <property type="match status" value="1"/>
</dbReference>
<dbReference type="NCBIfam" id="TIGR02402">
    <property type="entry name" value="trehalose_TreZ"/>
    <property type="match status" value="1"/>
</dbReference>
<keyword evidence="9 14" id="KW-0326">Glycosidase</keyword>
<dbReference type="InterPro" id="IPR014756">
    <property type="entry name" value="Ig_E-set"/>
</dbReference>
<dbReference type="SUPFAM" id="SSF81296">
    <property type="entry name" value="E set domains"/>
    <property type="match status" value="1"/>
</dbReference>
<evidence type="ECO:0000256" key="9">
    <source>
        <dbReference type="ARBA" id="ARBA00023295"/>
    </source>
</evidence>
<dbReference type="PIRSF" id="PIRSF006337">
    <property type="entry name" value="Trehalose_TreZ"/>
    <property type="match status" value="1"/>
</dbReference>
<proteinExistence type="inferred from homology"/>
<evidence type="ECO:0000313" key="20">
    <source>
        <dbReference type="Proteomes" id="UP000474630"/>
    </source>
</evidence>
<feature type="active site" description="Proton donor" evidence="15">
    <location>
        <position position="297"/>
    </location>
</feature>
<evidence type="ECO:0000256" key="4">
    <source>
        <dbReference type="ARBA" id="ARBA00012268"/>
    </source>
</evidence>
<dbReference type="RefSeq" id="WP_163347931.1">
    <property type="nucleotide sequence ID" value="NZ_CP048409.1"/>
</dbReference>
<evidence type="ECO:0000256" key="1">
    <source>
        <dbReference type="ARBA" id="ARBA00004496"/>
    </source>
</evidence>
<keyword evidence="8" id="KW-0119">Carbohydrate metabolism</keyword>
<dbReference type="Gene3D" id="3.20.20.80">
    <property type="entry name" value="Glycosidases"/>
    <property type="match status" value="1"/>
</dbReference>
<dbReference type="Gene3D" id="1.10.10.760">
    <property type="entry name" value="E-set domains of sugar-utilizing enzymes"/>
    <property type="match status" value="1"/>
</dbReference>
<evidence type="ECO:0000256" key="16">
    <source>
        <dbReference type="PIRSR" id="PIRSR006337-2"/>
    </source>
</evidence>
<dbReference type="GO" id="GO:0005737">
    <property type="term" value="C:cytoplasm"/>
    <property type="evidence" value="ECO:0007669"/>
    <property type="project" value="UniProtKB-SubCell"/>
</dbReference>
<evidence type="ECO:0000313" key="19">
    <source>
        <dbReference type="EMBL" id="QIA09073.1"/>
    </source>
</evidence>
<evidence type="ECO:0000256" key="6">
    <source>
        <dbReference type="ARBA" id="ARBA00022490"/>
    </source>
</evidence>
<evidence type="ECO:0000259" key="18">
    <source>
        <dbReference type="SMART" id="SM00642"/>
    </source>
</evidence>
<evidence type="ECO:0000256" key="3">
    <source>
        <dbReference type="ARBA" id="ARBA00008061"/>
    </source>
</evidence>
<dbReference type="Proteomes" id="UP000474630">
    <property type="component" value="Chromosome"/>
</dbReference>
<keyword evidence="7 14" id="KW-0378">Hydrolase</keyword>
<evidence type="ECO:0000256" key="2">
    <source>
        <dbReference type="ARBA" id="ARBA00005199"/>
    </source>
</evidence>
<dbReference type="Gene3D" id="2.60.40.10">
    <property type="entry name" value="Immunoglobulins"/>
    <property type="match status" value="1"/>
</dbReference>
<evidence type="ECO:0000256" key="15">
    <source>
        <dbReference type="PIRSR" id="PIRSR006337-1"/>
    </source>
</evidence>
<comment type="subcellular location">
    <subcellularLocation>
        <location evidence="1 15">Cytoplasm</location>
    </subcellularLocation>
</comment>